<dbReference type="PANTHER" id="PTHR44154:SF1">
    <property type="entry name" value="QUINONE OXIDOREDUCTASE"/>
    <property type="match status" value="1"/>
</dbReference>
<dbReference type="SUPFAM" id="SSF50129">
    <property type="entry name" value="GroES-like"/>
    <property type="match status" value="1"/>
</dbReference>
<dbReference type="SMART" id="SM00829">
    <property type="entry name" value="PKS_ER"/>
    <property type="match status" value="1"/>
</dbReference>
<dbReference type="RefSeq" id="WP_416206892.1">
    <property type="nucleotide sequence ID" value="NZ_JBBKTX010000021.1"/>
</dbReference>
<reference evidence="3 4" key="1">
    <citation type="submission" date="2024-03" db="EMBL/GenBank/DDBJ databases">
        <title>High-quality draft genome sequence of Oceanobacter sp. wDCs-4.</title>
        <authorList>
            <person name="Dong C."/>
        </authorList>
    </citation>
    <scope>NUCLEOTIDE SEQUENCE [LARGE SCALE GENOMIC DNA]</scope>
    <source>
        <strain evidence="4">wDCs-4</strain>
    </source>
</reference>
<evidence type="ECO:0000313" key="3">
    <source>
        <dbReference type="EMBL" id="MFK4753915.1"/>
    </source>
</evidence>
<dbReference type="Proteomes" id="UP001620597">
    <property type="component" value="Unassembled WGS sequence"/>
</dbReference>
<name>A0ABW8NLQ1_9GAMM</name>
<dbReference type="InterPro" id="IPR036291">
    <property type="entry name" value="NAD(P)-bd_dom_sf"/>
</dbReference>
<evidence type="ECO:0000313" key="4">
    <source>
        <dbReference type="Proteomes" id="UP001620597"/>
    </source>
</evidence>
<dbReference type="PANTHER" id="PTHR44154">
    <property type="entry name" value="QUINONE OXIDOREDUCTASE"/>
    <property type="match status" value="1"/>
</dbReference>
<dbReference type="SUPFAM" id="SSF51735">
    <property type="entry name" value="NAD(P)-binding Rossmann-fold domains"/>
    <property type="match status" value="1"/>
</dbReference>
<dbReference type="Gene3D" id="3.90.180.10">
    <property type="entry name" value="Medium-chain alcohol dehydrogenases, catalytic domain"/>
    <property type="match status" value="1"/>
</dbReference>
<accession>A0ABW8NLQ1</accession>
<sequence>MINAKAMVFTQYGDPDVLTLRSITLAEPDKGELLLKVLAAGFNPLDTKVRSGLAPVATESGTIGCDLCGEVVAIGEGVDAFAVGDRVYGMTGGVRGTMGTVCEYVLADARLVAPAPANLTNEATACLPVVSLTAMEVLQRLRPQPKSRLLILGGLGGVGRMVLQLALHRGIKVTATAGSSERLETLRKMGVEALAHHEVANLVAAGRSFDFVVDTCGGESLGSALNAVAVWGEVATINARGAHDLSMAHAKSLTLHAVFKALPLLTGKGREALGEDLAQFTSWVEQGVIDVPEPERVMATNLAAVHRRYEQGQLQGKVALVWP</sequence>
<keyword evidence="1" id="KW-0521">NADP</keyword>
<dbReference type="EMBL" id="JBBKTX010000021">
    <property type="protein sequence ID" value="MFK4753915.1"/>
    <property type="molecule type" value="Genomic_DNA"/>
</dbReference>
<dbReference type="InterPro" id="IPR013149">
    <property type="entry name" value="ADH-like_C"/>
</dbReference>
<proteinExistence type="predicted"/>
<feature type="domain" description="Enoyl reductase (ER)" evidence="2">
    <location>
        <begin position="13"/>
        <end position="320"/>
    </location>
</feature>
<dbReference type="Pfam" id="PF00107">
    <property type="entry name" value="ADH_zinc_N"/>
    <property type="match status" value="1"/>
</dbReference>
<dbReference type="Gene3D" id="3.40.50.720">
    <property type="entry name" value="NAD(P)-binding Rossmann-like Domain"/>
    <property type="match status" value="1"/>
</dbReference>
<gene>
    <name evidence="3" type="ORF">WG929_16000</name>
</gene>
<keyword evidence="4" id="KW-1185">Reference proteome</keyword>
<dbReference type="Pfam" id="PF08240">
    <property type="entry name" value="ADH_N"/>
    <property type="match status" value="1"/>
</dbReference>
<dbReference type="InterPro" id="IPR011032">
    <property type="entry name" value="GroES-like_sf"/>
</dbReference>
<dbReference type="InterPro" id="IPR020843">
    <property type="entry name" value="ER"/>
</dbReference>
<evidence type="ECO:0000256" key="1">
    <source>
        <dbReference type="ARBA" id="ARBA00022857"/>
    </source>
</evidence>
<dbReference type="InterPro" id="IPR013154">
    <property type="entry name" value="ADH-like_N"/>
</dbReference>
<dbReference type="InterPro" id="IPR051603">
    <property type="entry name" value="Zinc-ADH_QOR/CCCR"/>
</dbReference>
<organism evidence="3 4">
    <name type="scientific">Oceanobacter antarcticus</name>
    <dbReference type="NCBI Taxonomy" id="3133425"/>
    <lineage>
        <taxon>Bacteria</taxon>
        <taxon>Pseudomonadati</taxon>
        <taxon>Pseudomonadota</taxon>
        <taxon>Gammaproteobacteria</taxon>
        <taxon>Oceanospirillales</taxon>
        <taxon>Oceanospirillaceae</taxon>
        <taxon>Oceanobacter</taxon>
    </lineage>
</organism>
<comment type="caution">
    <text evidence="3">The sequence shown here is derived from an EMBL/GenBank/DDBJ whole genome shotgun (WGS) entry which is preliminary data.</text>
</comment>
<protein>
    <submittedName>
        <fullName evidence="3">Zinc-binding dehydrogenase</fullName>
    </submittedName>
</protein>
<evidence type="ECO:0000259" key="2">
    <source>
        <dbReference type="SMART" id="SM00829"/>
    </source>
</evidence>